<dbReference type="Gene3D" id="3.40.50.720">
    <property type="entry name" value="NAD(P)-binding Rossmann-like Domain"/>
    <property type="match status" value="1"/>
</dbReference>
<proteinExistence type="predicted"/>
<keyword evidence="2" id="KW-1185">Reference proteome</keyword>
<dbReference type="InterPro" id="IPR023401">
    <property type="entry name" value="ODC_N"/>
</dbReference>
<evidence type="ECO:0000313" key="2">
    <source>
        <dbReference type="Proteomes" id="UP001652394"/>
    </source>
</evidence>
<name>A0ABT2TCB7_9FIRM</name>
<dbReference type="EMBL" id="JAOQJX010000014">
    <property type="protein sequence ID" value="MCU6747930.1"/>
    <property type="molecule type" value="Genomic_DNA"/>
</dbReference>
<gene>
    <name evidence="1" type="ORF">OCV51_09755</name>
</gene>
<dbReference type="InterPro" id="IPR036291">
    <property type="entry name" value="NAD(P)-bd_dom_sf"/>
</dbReference>
<protein>
    <submittedName>
        <fullName evidence="1">Ornithine cyclodeaminase family protein</fullName>
    </submittedName>
</protein>
<dbReference type="Pfam" id="PF02423">
    <property type="entry name" value="OCD_Mu_crystall"/>
    <property type="match status" value="1"/>
</dbReference>
<reference evidence="1 2" key="1">
    <citation type="journal article" date="2021" name="ISME Commun">
        <title>Automated analysis of genomic sequences facilitates high-throughput and comprehensive description of bacteria.</title>
        <authorList>
            <person name="Hitch T.C.A."/>
        </authorList>
    </citation>
    <scope>NUCLEOTIDE SEQUENCE [LARGE SCALE GENOMIC DNA]</scope>
    <source>
        <strain evidence="1 2">H2_18</strain>
    </source>
</reference>
<dbReference type="PANTHER" id="PTHR13812">
    <property type="entry name" value="KETIMINE REDUCTASE MU-CRYSTALLIN"/>
    <property type="match status" value="1"/>
</dbReference>
<dbReference type="PIRSF" id="PIRSF001439">
    <property type="entry name" value="CryM"/>
    <property type="match status" value="1"/>
</dbReference>
<sequence length="327" mass="36257">MEETFLYLDKETVKKYLKPENVIAVMKELWLHWKDGSVTEGKHSFLSVSKEQDNEFLHIPACLSRSGILGFKWIGIYRDPAPGFPFSHGNIVVVNDIETGGLKAIVSADDITPMRTAGGHGVVAAKILAKKHVCTLAVIGSGKQAVCGIAGFLAEFPEIQNVRIHCRRRERFEEIADFFGKRAEFSYVENSRESGQGADVLLVATNSPDILLYYDDIEKGTVVIAIDGFIDVDPELAYKADKWFVGKLETDIAEIVESHDMSHDVKLDPKQIAGEVADVMEGRIPGRVSEDEIIVYTHMGSGIYDVACAWYVYQKALEDGCGIKLKL</sequence>
<comment type="caution">
    <text evidence="1">The sequence shown here is derived from an EMBL/GenBank/DDBJ whole genome shotgun (WGS) entry which is preliminary data.</text>
</comment>
<dbReference type="RefSeq" id="WP_059068248.1">
    <property type="nucleotide sequence ID" value="NZ_JAOQJX010000014.1"/>
</dbReference>
<organism evidence="1 2">
    <name type="scientific">Faecalicatena acetigenes</name>
    <dbReference type="NCBI Taxonomy" id="2981790"/>
    <lineage>
        <taxon>Bacteria</taxon>
        <taxon>Bacillati</taxon>
        <taxon>Bacillota</taxon>
        <taxon>Clostridia</taxon>
        <taxon>Lachnospirales</taxon>
        <taxon>Lachnospiraceae</taxon>
        <taxon>Faecalicatena</taxon>
    </lineage>
</organism>
<dbReference type="PANTHER" id="PTHR13812:SF19">
    <property type="entry name" value="KETIMINE REDUCTASE MU-CRYSTALLIN"/>
    <property type="match status" value="1"/>
</dbReference>
<dbReference type="Gene3D" id="3.30.1780.10">
    <property type="entry name" value="ornithine cyclodeaminase, domain 1"/>
    <property type="match status" value="1"/>
</dbReference>
<dbReference type="SUPFAM" id="SSF51735">
    <property type="entry name" value="NAD(P)-binding Rossmann-fold domains"/>
    <property type="match status" value="1"/>
</dbReference>
<dbReference type="Proteomes" id="UP001652394">
    <property type="component" value="Unassembled WGS sequence"/>
</dbReference>
<dbReference type="InterPro" id="IPR003462">
    <property type="entry name" value="ODC_Mu_crystall"/>
</dbReference>
<accession>A0ABT2TCB7</accession>
<evidence type="ECO:0000313" key="1">
    <source>
        <dbReference type="EMBL" id="MCU6747930.1"/>
    </source>
</evidence>